<dbReference type="GO" id="GO:0006465">
    <property type="term" value="P:signal peptide processing"/>
    <property type="evidence" value="ECO:0007669"/>
    <property type="project" value="InterPro"/>
</dbReference>
<keyword evidence="2" id="KW-1133">Transmembrane helix</keyword>
<dbReference type="SUPFAM" id="SSF51306">
    <property type="entry name" value="LexA/Signal peptidase"/>
    <property type="match status" value="1"/>
</dbReference>
<dbReference type="Proteomes" id="UP000214610">
    <property type="component" value="Unassembled WGS sequence"/>
</dbReference>
<proteinExistence type="inferred from homology"/>
<dbReference type="AlphaFoldDB" id="A0A227KSN3"/>
<dbReference type="EMBL" id="NHMP01000001">
    <property type="protein sequence ID" value="OXE51095.1"/>
    <property type="molecule type" value="Genomic_DNA"/>
</dbReference>
<evidence type="ECO:0000313" key="4">
    <source>
        <dbReference type="EMBL" id="OXE51095.1"/>
    </source>
</evidence>
<dbReference type="GO" id="GO:0004252">
    <property type="term" value="F:serine-type endopeptidase activity"/>
    <property type="evidence" value="ECO:0007669"/>
    <property type="project" value="InterPro"/>
</dbReference>
<evidence type="ECO:0000313" key="5">
    <source>
        <dbReference type="Proteomes" id="UP000214610"/>
    </source>
</evidence>
<keyword evidence="2" id="KW-0472">Membrane</keyword>
<gene>
    <name evidence="4" type="ORF">ADH67_02025</name>
</gene>
<feature type="domain" description="Peptidase S26" evidence="3">
    <location>
        <begin position="21"/>
        <end position="167"/>
    </location>
</feature>
<keyword evidence="2" id="KW-0378">Hydrolase</keyword>
<comment type="similarity">
    <text evidence="2">Belongs to the peptidase S26 family.</text>
</comment>
<dbReference type="GO" id="GO:0016020">
    <property type="term" value="C:membrane"/>
    <property type="evidence" value="ECO:0007669"/>
    <property type="project" value="UniProtKB-SubCell"/>
</dbReference>
<organism evidence="4 5">
    <name type="scientific">Turicimonas muris</name>
    <dbReference type="NCBI Taxonomy" id="1796652"/>
    <lineage>
        <taxon>Bacteria</taxon>
        <taxon>Pseudomonadati</taxon>
        <taxon>Pseudomonadota</taxon>
        <taxon>Betaproteobacteria</taxon>
        <taxon>Burkholderiales</taxon>
        <taxon>Sutterellaceae</taxon>
        <taxon>Turicimonas</taxon>
    </lineage>
</organism>
<dbReference type="GeneID" id="78363300"/>
<sequence length="170" mass="19537">MNLAHNAVRFFLGISRHYSRYGWIWMLALLIVVILTHHWKLAYNYTNSLPQTLFAIQLGQKDVERGDYVAFYPPKSATAGNEMPFVKKVVCLPGERIRTYGQQIFCEDKPVAVAKKVSLKGEPLQKIQDQLLGEDDYFVLGTHPDSFDSRYSNFGPINRCRFIGKAYPIF</sequence>
<comment type="subcellular location">
    <subcellularLocation>
        <location evidence="2">Membrane</location>
        <topology evidence="2">Single-pass type II membrane protein</topology>
    </subcellularLocation>
</comment>
<evidence type="ECO:0000256" key="2">
    <source>
        <dbReference type="RuleBase" id="RU362042"/>
    </source>
</evidence>
<dbReference type="EC" id="3.4.21.89" evidence="2"/>
<keyword evidence="5" id="KW-1185">Reference proteome</keyword>
<dbReference type="RefSeq" id="WP_066591158.1">
    <property type="nucleotide sequence ID" value="NZ_CAJTBZ010000018.1"/>
</dbReference>
<keyword evidence="2" id="KW-0812">Transmembrane</keyword>
<dbReference type="GO" id="GO:0009003">
    <property type="term" value="F:signal peptidase activity"/>
    <property type="evidence" value="ECO:0007669"/>
    <property type="project" value="UniProtKB-EC"/>
</dbReference>
<evidence type="ECO:0000256" key="1">
    <source>
        <dbReference type="ARBA" id="ARBA00019232"/>
    </source>
</evidence>
<accession>A0A227KSN3</accession>
<dbReference type="InterPro" id="IPR000223">
    <property type="entry name" value="Pept_S26A_signal_pept_1"/>
</dbReference>
<feature type="transmembrane region" description="Helical" evidence="2">
    <location>
        <begin position="21"/>
        <end position="39"/>
    </location>
</feature>
<keyword evidence="2" id="KW-0645">Protease</keyword>
<comment type="caution">
    <text evidence="4">The sequence shown here is derived from an EMBL/GenBank/DDBJ whole genome shotgun (WGS) entry which is preliminary data.</text>
</comment>
<dbReference type="InterPro" id="IPR036286">
    <property type="entry name" value="LexA/Signal_pep-like_sf"/>
</dbReference>
<dbReference type="NCBIfam" id="TIGR02227">
    <property type="entry name" value="sigpep_I_bact"/>
    <property type="match status" value="1"/>
</dbReference>
<protein>
    <recommendedName>
        <fullName evidence="1 2">Signal peptidase I</fullName>
        <ecNumber evidence="2">3.4.21.89</ecNumber>
    </recommendedName>
</protein>
<dbReference type="InterPro" id="IPR019533">
    <property type="entry name" value="Peptidase_S26"/>
</dbReference>
<dbReference type="Gene3D" id="2.10.109.10">
    <property type="entry name" value="Umud Fragment, subunit A"/>
    <property type="match status" value="1"/>
</dbReference>
<reference evidence="5" key="1">
    <citation type="submission" date="2017-05" db="EMBL/GenBank/DDBJ databases">
        <title>Improved OligoMM genomes.</title>
        <authorList>
            <person name="Garzetti D."/>
        </authorList>
    </citation>
    <scope>NUCLEOTIDE SEQUENCE [LARGE SCALE GENOMIC DNA]</scope>
    <source>
        <strain evidence="5">YL45</strain>
    </source>
</reference>
<evidence type="ECO:0000259" key="3">
    <source>
        <dbReference type="Pfam" id="PF10502"/>
    </source>
</evidence>
<name>A0A227KSN3_9BURK</name>
<dbReference type="Pfam" id="PF10502">
    <property type="entry name" value="Peptidase_S26"/>
    <property type="match status" value="1"/>
</dbReference>
<comment type="catalytic activity">
    <reaction evidence="2">
        <text>Cleavage of hydrophobic, N-terminal signal or leader sequences from secreted and periplasmic proteins.</text>
        <dbReference type="EC" id="3.4.21.89"/>
    </reaction>
</comment>